<sequence length="327" mass="35041">MSAIDVHHHIFPAALPKAALSRAVGFRTPPAHLPWSPALSLRAMDALGVELAVLSVPTGHFPDDVRALNDQMRAACVQHPGRFAFWGCAGDLRDTKGALDLIAYALDDLGAVGIAVSSVYGEANDAKYLGDDVFDPIWEELDRRDAVVFLHGAQTPSSTPFPSDLLGIPITEVPNETFKAIAHLVVAGKTTRFPRLAFVLAHMGGTALALAPRLAGLARYMGAALDETHILRELRRACWWDTALSAGPGPLAAAEAWGVGARVVWGSDFPAVPLETIQWFEAGLRAFYAPKDGAGDDARLRGIYREHVLELFASRGIDLFALAPAAK</sequence>
<feature type="domain" description="Amidohydrolase-related" evidence="4">
    <location>
        <begin position="4"/>
        <end position="283"/>
    </location>
</feature>
<dbReference type="KEGG" id="hir:HETIRDRAFT_123705"/>
<dbReference type="OrthoDB" id="2832284at2759"/>
<dbReference type="GO" id="GO:0005737">
    <property type="term" value="C:cytoplasm"/>
    <property type="evidence" value="ECO:0007669"/>
    <property type="project" value="TreeGrafter"/>
</dbReference>
<dbReference type="InterPro" id="IPR032466">
    <property type="entry name" value="Metal_Hydrolase"/>
</dbReference>
<dbReference type="PANTHER" id="PTHR21240">
    <property type="entry name" value="2-AMINO-3-CARBOXYLMUCONATE-6-SEMIALDEHYDE DECARBOXYLASE"/>
    <property type="match status" value="1"/>
</dbReference>
<dbReference type="EMBL" id="KI925456">
    <property type="protein sequence ID" value="ETW84004.1"/>
    <property type="molecule type" value="Genomic_DNA"/>
</dbReference>
<evidence type="ECO:0000256" key="1">
    <source>
        <dbReference type="ARBA" id="ARBA00022793"/>
    </source>
</evidence>
<gene>
    <name evidence="5" type="ORF">HETIRDRAFT_123705</name>
</gene>
<dbReference type="SUPFAM" id="SSF51556">
    <property type="entry name" value="Metallo-dependent hydrolases"/>
    <property type="match status" value="1"/>
</dbReference>
<protein>
    <recommendedName>
        <fullName evidence="4">Amidohydrolase-related domain-containing protein</fullName>
    </recommendedName>
</protein>
<evidence type="ECO:0000313" key="5">
    <source>
        <dbReference type="EMBL" id="ETW84004.1"/>
    </source>
</evidence>
<dbReference type="GeneID" id="20666836"/>
<dbReference type="RefSeq" id="XP_009543725.1">
    <property type="nucleotide sequence ID" value="XM_009545430.1"/>
</dbReference>
<dbReference type="GO" id="GO:0019748">
    <property type="term" value="P:secondary metabolic process"/>
    <property type="evidence" value="ECO:0007669"/>
    <property type="project" value="TreeGrafter"/>
</dbReference>
<dbReference type="GO" id="GO:0016831">
    <property type="term" value="F:carboxy-lyase activity"/>
    <property type="evidence" value="ECO:0007669"/>
    <property type="project" value="UniProtKB-KW"/>
</dbReference>
<proteinExistence type="inferred from homology"/>
<evidence type="ECO:0000313" key="6">
    <source>
        <dbReference type="Proteomes" id="UP000030671"/>
    </source>
</evidence>
<evidence type="ECO:0000256" key="2">
    <source>
        <dbReference type="ARBA" id="ARBA00023239"/>
    </source>
</evidence>
<comment type="similarity">
    <text evidence="3">Belongs to the metallo-dependent hydrolases superfamily.</text>
</comment>
<evidence type="ECO:0000259" key="4">
    <source>
        <dbReference type="Pfam" id="PF04909"/>
    </source>
</evidence>
<name>W4KE23_HETIT</name>
<dbReference type="Proteomes" id="UP000030671">
    <property type="component" value="Unassembled WGS sequence"/>
</dbReference>
<keyword evidence="2 3" id="KW-0456">Lyase</keyword>
<dbReference type="PANTHER" id="PTHR21240:SF28">
    <property type="entry name" value="ISO-OROTATE DECARBOXYLASE (EUROFUNG)"/>
    <property type="match status" value="1"/>
</dbReference>
<dbReference type="HOGENOM" id="CLU_039329_2_1_1"/>
<dbReference type="InParanoid" id="W4KE23"/>
<dbReference type="AlphaFoldDB" id="W4KE23"/>
<dbReference type="Pfam" id="PF04909">
    <property type="entry name" value="Amidohydro_2"/>
    <property type="match status" value="1"/>
</dbReference>
<dbReference type="CDD" id="cd01292">
    <property type="entry name" value="metallo-dependent_hydrolases"/>
    <property type="match status" value="1"/>
</dbReference>
<keyword evidence="6" id="KW-1185">Reference proteome</keyword>
<evidence type="ECO:0000256" key="3">
    <source>
        <dbReference type="RuleBase" id="RU366045"/>
    </source>
</evidence>
<dbReference type="eggNOG" id="KOG4245">
    <property type="taxonomic scope" value="Eukaryota"/>
</dbReference>
<accession>W4KE23</accession>
<dbReference type="STRING" id="747525.W4KE23"/>
<dbReference type="InterPro" id="IPR032465">
    <property type="entry name" value="ACMSD"/>
</dbReference>
<dbReference type="GO" id="GO:0016787">
    <property type="term" value="F:hydrolase activity"/>
    <property type="evidence" value="ECO:0007669"/>
    <property type="project" value="InterPro"/>
</dbReference>
<organism evidence="5 6">
    <name type="scientific">Heterobasidion irregulare (strain TC 32-1)</name>
    <dbReference type="NCBI Taxonomy" id="747525"/>
    <lineage>
        <taxon>Eukaryota</taxon>
        <taxon>Fungi</taxon>
        <taxon>Dikarya</taxon>
        <taxon>Basidiomycota</taxon>
        <taxon>Agaricomycotina</taxon>
        <taxon>Agaricomycetes</taxon>
        <taxon>Russulales</taxon>
        <taxon>Bondarzewiaceae</taxon>
        <taxon>Heterobasidion</taxon>
        <taxon>Heterobasidion annosum species complex</taxon>
    </lineage>
</organism>
<dbReference type="Gene3D" id="3.20.20.140">
    <property type="entry name" value="Metal-dependent hydrolases"/>
    <property type="match status" value="1"/>
</dbReference>
<keyword evidence="1 3" id="KW-0210">Decarboxylase</keyword>
<reference evidence="5 6" key="1">
    <citation type="journal article" date="2012" name="New Phytol.">
        <title>Insight into trade-off between wood decay and parasitism from the genome of a fungal forest pathogen.</title>
        <authorList>
            <person name="Olson A."/>
            <person name="Aerts A."/>
            <person name="Asiegbu F."/>
            <person name="Belbahri L."/>
            <person name="Bouzid O."/>
            <person name="Broberg A."/>
            <person name="Canback B."/>
            <person name="Coutinho P.M."/>
            <person name="Cullen D."/>
            <person name="Dalman K."/>
            <person name="Deflorio G."/>
            <person name="van Diepen L.T."/>
            <person name="Dunand C."/>
            <person name="Duplessis S."/>
            <person name="Durling M."/>
            <person name="Gonthier P."/>
            <person name="Grimwood J."/>
            <person name="Fossdal C.G."/>
            <person name="Hansson D."/>
            <person name="Henrissat B."/>
            <person name="Hietala A."/>
            <person name="Himmelstrand K."/>
            <person name="Hoffmeister D."/>
            <person name="Hogberg N."/>
            <person name="James T.Y."/>
            <person name="Karlsson M."/>
            <person name="Kohler A."/>
            <person name="Kues U."/>
            <person name="Lee Y.H."/>
            <person name="Lin Y.C."/>
            <person name="Lind M."/>
            <person name="Lindquist E."/>
            <person name="Lombard V."/>
            <person name="Lucas S."/>
            <person name="Lunden K."/>
            <person name="Morin E."/>
            <person name="Murat C."/>
            <person name="Park J."/>
            <person name="Raffaello T."/>
            <person name="Rouze P."/>
            <person name="Salamov A."/>
            <person name="Schmutz J."/>
            <person name="Solheim H."/>
            <person name="Stahlberg J."/>
            <person name="Velez H."/>
            <person name="de Vries R.P."/>
            <person name="Wiebenga A."/>
            <person name="Woodward S."/>
            <person name="Yakovlev I."/>
            <person name="Garbelotto M."/>
            <person name="Martin F."/>
            <person name="Grigoriev I.V."/>
            <person name="Stenlid J."/>
        </authorList>
    </citation>
    <scope>NUCLEOTIDE SEQUENCE [LARGE SCALE GENOMIC DNA]</scope>
    <source>
        <strain evidence="5 6">TC 32-1</strain>
    </source>
</reference>
<dbReference type="InterPro" id="IPR006680">
    <property type="entry name" value="Amidohydro-rel"/>
</dbReference>